<protein>
    <submittedName>
        <fullName evidence="2">Uncharacterized protein</fullName>
    </submittedName>
</protein>
<dbReference type="AlphaFoldDB" id="C0PCR7"/>
<feature type="region of interest" description="Disordered" evidence="1">
    <location>
        <begin position="1"/>
        <end position="44"/>
    </location>
</feature>
<proteinExistence type="evidence at transcript level"/>
<dbReference type="EMBL" id="BT066086">
    <property type="protein sequence ID" value="ACN31962.1"/>
    <property type="molecule type" value="mRNA"/>
</dbReference>
<evidence type="ECO:0000256" key="1">
    <source>
        <dbReference type="SAM" id="MobiDB-lite"/>
    </source>
</evidence>
<sequence>MLAPSPASPPWSTRPWQPRPRARLRAPSPYAALPPAPSSPSRFSVGRCSALPIHGVAATSARSLLRAARQALPLPCERLCSLHPARMAAPAPSSRPRAQPMSPARVPARSSRPARPSARRVLL</sequence>
<evidence type="ECO:0000313" key="2">
    <source>
        <dbReference type="EMBL" id="ACN31962.1"/>
    </source>
</evidence>
<reference evidence="2" key="1">
    <citation type="journal article" date="2009" name="PLoS Genet.">
        <title>Sequencing, mapping, and analysis of 27,455 maize full-length cDNAs.</title>
        <authorList>
            <person name="Soderlund C."/>
            <person name="Descour A."/>
            <person name="Kudrna D."/>
            <person name="Bomhoff M."/>
            <person name="Boyd L."/>
            <person name="Currie J."/>
            <person name="Angelova A."/>
            <person name="Collura K."/>
            <person name="Wissotski M."/>
            <person name="Ashley E."/>
            <person name="Morrow D."/>
            <person name="Fernandes J."/>
            <person name="Walbot V."/>
            <person name="Yu Y."/>
        </authorList>
    </citation>
    <scope>NUCLEOTIDE SEQUENCE</scope>
    <source>
        <strain evidence="2">B73</strain>
    </source>
</reference>
<feature type="region of interest" description="Disordered" evidence="1">
    <location>
        <begin position="87"/>
        <end position="123"/>
    </location>
</feature>
<name>C0PCR7_MAIZE</name>
<organism evidence="2">
    <name type="scientific">Zea mays</name>
    <name type="common">Maize</name>
    <dbReference type="NCBI Taxonomy" id="4577"/>
    <lineage>
        <taxon>Eukaryota</taxon>
        <taxon>Viridiplantae</taxon>
        <taxon>Streptophyta</taxon>
        <taxon>Embryophyta</taxon>
        <taxon>Tracheophyta</taxon>
        <taxon>Spermatophyta</taxon>
        <taxon>Magnoliopsida</taxon>
        <taxon>Liliopsida</taxon>
        <taxon>Poales</taxon>
        <taxon>Poaceae</taxon>
        <taxon>PACMAD clade</taxon>
        <taxon>Panicoideae</taxon>
        <taxon>Andropogonodae</taxon>
        <taxon>Andropogoneae</taxon>
        <taxon>Tripsacinae</taxon>
        <taxon>Zea</taxon>
    </lineage>
</organism>
<accession>C0PCR7</accession>